<sequence>MNEKKLSDRLAKVCEFVPNGAIVADIGSDHAYLPAWLILNNKITTAVAGEVVKGPYESACHLVKSLGLEDQITVRLANGLEAVKPEDNVTAVTIAGMGGSLISEILDRGYEKDILSGKERLILQPNIGERTLRLWLQDHSYEIIAEDMLEEDGKFYEVIVAEKATEAPTYTEKELQFGPFLLSNQTPVFKAKWADELEQKEYVLKQLKAAKGDQSAKIEKMTQLKTWIEELI</sequence>
<proteinExistence type="predicted"/>
<dbReference type="RefSeq" id="WP_275471153.1">
    <property type="nucleotide sequence ID" value="NZ_JAPDSH010000002.1"/>
</dbReference>
<dbReference type="Gene3D" id="3.40.50.150">
    <property type="entry name" value="Vaccinia Virus protein VP39"/>
    <property type="match status" value="1"/>
</dbReference>
<comment type="caution">
    <text evidence="1">The sequence shown here is derived from an EMBL/GenBank/DDBJ whole genome shotgun (WGS) entry which is preliminary data.</text>
</comment>
<dbReference type="InterPro" id="IPR029063">
    <property type="entry name" value="SAM-dependent_MTases_sf"/>
</dbReference>
<dbReference type="InterPro" id="IPR006901">
    <property type="entry name" value="TrmK"/>
</dbReference>
<dbReference type="PANTHER" id="PTHR38451">
    <property type="entry name" value="TRNA (ADENINE(22)-N(1))-METHYLTRANSFERASE"/>
    <property type="match status" value="1"/>
</dbReference>
<dbReference type="Proteomes" id="UP001147148">
    <property type="component" value="Unassembled WGS sequence"/>
</dbReference>
<gene>
    <name evidence="1" type="ORF">OL233_04450</name>
</gene>
<evidence type="ECO:0000313" key="1">
    <source>
        <dbReference type="EMBL" id="MDF0479533.1"/>
    </source>
</evidence>
<protein>
    <submittedName>
        <fullName evidence="1">tRNA (Adenine(22)-N(1))-methyltransferase TrmK</fullName>
    </submittedName>
</protein>
<dbReference type="PANTHER" id="PTHR38451:SF1">
    <property type="entry name" value="TRNA (ADENINE(22)-N(1))-METHYLTRANSFERASE"/>
    <property type="match status" value="1"/>
</dbReference>
<dbReference type="PIRSF" id="PIRSF018637">
    <property type="entry name" value="TrmK"/>
    <property type="match status" value="1"/>
</dbReference>
<dbReference type="Gene3D" id="1.10.287.1890">
    <property type="match status" value="1"/>
</dbReference>
<organism evidence="1 2">
    <name type="scientific">Vagococcus proximus</name>
    <dbReference type="NCBI Taxonomy" id="2991417"/>
    <lineage>
        <taxon>Bacteria</taxon>
        <taxon>Bacillati</taxon>
        <taxon>Bacillota</taxon>
        <taxon>Bacilli</taxon>
        <taxon>Lactobacillales</taxon>
        <taxon>Enterococcaceae</taxon>
        <taxon>Vagococcus</taxon>
    </lineage>
</organism>
<dbReference type="SUPFAM" id="SSF53335">
    <property type="entry name" value="S-adenosyl-L-methionine-dependent methyltransferases"/>
    <property type="match status" value="1"/>
</dbReference>
<keyword evidence="2" id="KW-1185">Reference proteome</keyword>
<dbReference type="Pfam" id="PF04816">
    <property type="entry name" value="TrmK"/>
    <property type="match status" value="1"/>
</dbReference>
<name>A0ABT5X0K2_9ENTE</name>
<evidence type="ECO:0000313" key="2">
    <source>
        <dbReference type="Proteomes" id="UP001147148"/>
    </source>
</evidence>
<dbReference type="EMBL" id="JAPDSH010000002">
    <property type="protein sequence ID" value="MDF0479533.1"/>
    <property type="molecule type" value="Genomic_DNA"/>
</dbReference>
<reference evidence="1" key="1">
    <citation type="submission" date="2022-10" db="EMBL/GenBank/DDBJ databases">
        <title>Vagococcus sp. isolated from poultry meat.</title>
        <authorList>
            <person name="Johansson P."/>
            <person name="Bjorkroth J."/>
        </authorList>
    </citation>
    <scope>NUCLEOTIDE SEQUENCE</scope>
    <source>
        <strain evidence="1">PNs007</strain>
    </source>
</reference>
<accession>A0ABT5X0K2</accession>